<dbReference type="AlphaFoldDB" id="A0A7R9CTZ6"/>
<dbReference type="GO" id="GO:0051087">
    <property type="term" value="F:protein-folding chaperone binding"/>
    <property type="evidence" value="ECO:0007669"/>
    <property type="project" value="TreeGrafter"/>
</dbReference>
<dbReference type="InterPro" id="IPR004918">
    <property type="entry name" value="Cdc37"/>
</dbReference>
<dbReference type="GO" id="GO:0019901">
    <property type="term" value="F:protein kinase binding"/>
    <property type="evidence" value="ECO:0007669"/>
    <property type="project" value="InterPro"/>
</dbReference>
<reference evidence="2" key="1">
    <citation type="submission" date="2020-11" db="EMBL/GenBank/DDBJ databases">
        <authorList>
            <person name="Tran Van P."/>
        </authorList>
    </citation>
    <scope>NUCLEOTIDE SEQUENCE</scope>
</reference>
<organism evidence="2">
    <name type="scientific">Timema cristinae</name>
    <name type="common">Walking stick</name>
    <dbReference type="NCBI Taxonomy" id="61476"/>
    <lineage>
        <taxon>Eukaryota</taxon>
        <taxon>Metazoa</taxon>
        <taxon>Ecdysozoa</taxon>
        <taxon>Arthropoda</taxon>
        <taxon>Hexapoda</taxon>
        <taxon>Insecta</taxon>
        <taxon>Pterygota</taxon>
        <taxon>Neoptera</taxon>
        <taxon>Polyneoptera</taxon>
        <taxon>Phasmatodea</taxon>
        <taxon>Timematodea</taxon>
        <taxon>Timematoidea</taxon>
        <taxon>Timematidae</taxon>
        <taxon>Timema</taxon>
    </lineage>
</organism>
<dbReference type="InterPro" id="IPR013855">
    <property type="entry name" value="Cdc37_N_dom"/>
</dbReference>
<dbReference type="PANTHER" id="PTHR12800">
    <property type="entry name" value="CDC37-RELATED"/>
    <property type="match status" value="1"/>
</dbReference>
<protein>
    <recommendedName>
        <fullName evidence="1">Cdc37 N-terminal domain-containing protein</fullName>
    </recommendedName>
</protein>
<dbReference type="Pfam" id="PF03234">
    <property type="entry name" value="CDC37_N"/>
    <property type="match status" value="1"/>
</dbReference>
<feature type="domain" description="Cdc37 N-terminal" evidence="1">
    <location>
        <begin position="1"/>
        <end position="87"/>
    </location>
</feature>
<dbReference type="GO" id="GO:0050821">
    <property type="term" value="P:protein stabilization"/>
    <property type="evidence" value="ECO:0007669"/>
    <property type="project" value="TreeGrafter"/>
</dbReference>
<dbReference type="GO" id="GO:0006457">
    <property type="term" value="P:protein folding"/>
    <property type="evidence" value="ECO:0007669"/>
    <property type="project" value="TreeGrafter"/>
</dbReference>
<dbReference type="PANTHER" id="PTHR12800:SF4">
    <property type="entry name" value="HSP90 CO-CHAPERONE CDC37"/>
    <property type="match status" value="1"/>
</dbReference>
<dbReference type="SMART" id="SM01071">
    <property type="entry name" value="CDC37_N"/>
    <property type="match status" value="1"/>
</dbReference>
<dbReference type="GO" id="GO:0005737">
    <property type="term" value="C:cytoplasm"/>
    <property type="evidence" value="ECO:0007669"/>
    <property type="project" value="TreeGrafter"/>
</dbReference>
<sequence length="88" mass="10565">MVDYSKWKDIEISDDEDETHPNIDTPSLFRWRHQARIERMEEQKRERELFEKTKKDTACDRDEEQGYFGPVPALPVTEIRGTHLLRTC</sequence>
<gene>
    <name evidence="2" type="ORF">TCEB3V08_LOCUS6473</name>
</gene>
<dbReference type="GO" id="GO:0051082">
    <property type="term" value="F:unfolded protein binding"/>
    <property type="evidence" value="ECO:0007669"/>
    <property type="project" value="TreeGrafter"/>
</dbReference>
<proteinExistence type="predicted"/>
<dbReference type="GO" id="GO:0031072">
    <property type="term" value="F:heat shock protein binding"/>
    <property type="evidence" value="ECO:0007669"/>
    <property type="project" value="TreeGrafter"/>
</dbReference>
<evidence type="ECO:0000259" key="1">
    <source>
        <dbReference type="SMART" id="SM01071"/>
    </source>
</evidence>
<accession>A0A7R9CTZ6</accession>
<name>A0A7R9CTZ6_TIMCR</name>
<evidence type="ECO:0000313" key="2">
    <source>
        <dbReference type="EMBL" id="CAD7402402.1"/>
    </source>
</evidence>
<dbReference type="EMBL" id="OC318530">
    <property type="protein sequence ID" value="CAD7402402.1"/>
    <property type="molecule type" value="Genomic_DNA"/>
</dbReference>